<evidence type="ECO:0000259" key="3">
    <source>
        <dbReference type="Pfam" id="PF01709"/>
    </source>
</evidence>
<dbReference type="InterPro" id="IPR017856">
    <property type="entry name" value="Integrase-like_N"/>
</dbReference>
<dbReference type="Pfam" id="PF01709">
    <property type="entry name" value="Transcrip_reg"/>
    <property type="match status" value="1"/>
</dbReference>
<proteinExistence type="inferred from homology"/>
<dbReference type="InterPro" id="IPR026564">
    <property type="entry name" value="Transcrip_reg_TACO1-like_dom3"/>
</dbReference>
<dbReference type="PANTHER" id="PTHR12532">
    <property type="entry name" value="TRANSLATIONAL ACTIVATOR OF CYTOCHROME C OXIDASE 1"/>
    <property type="match status" value="1"/>
</dbReference>
<dbReference type="Gene3D" id="1.10.10.200">
    <property type="match status" value="1"/>
</dbReference>
<organism evidence="5 6">
    <name type="scientific">Chironomus riparius</name>
    <dbReference type="NCBI Taxonomy" id="315576"/>
    <lineage>
        <taxon>Eukaryota</taxon>
        <taxon>Metazoa</taxon>
        <taxon>Ecdysozoa</taxon>
        <taxon>Arthropoda</taxon>
        <taxon>Hexapoda</taxon>
        <taxon>Insecta</taxon>
        <taxon>Pterygota</taxon>
        <taxon>Neoptera</taxon>
        <taxon>Endopterygota</taxon>
        <taxon>Diptera</taxon>
        <taxon>Nematocera</taxon>
        <taxon>Chironomoidea</taxon>
        <taxon>Chironomidae</taxon>
        <taxon>Chironominae</taxon>
        <taxon>Chironomus</taxon>
    </lineage>
</organism>
<reference evidence="5" key="2">
    <citation type="submission" date="2022-10" db="EMBL/GenBank/DDBJ databases">
        <authorList>
            <consortium name="ENA_rothamsted_submissions"/>
            <consortium name="culmorum"/>
            <person name="King R."/>
        </authorList>
    </citation>
    <scope>NUCLEOTIDE SEQUENCE</scope>
</reference>
<dbReference type="OrthoDB" id="2017544at2759"/>
<dbReference type="FunFam" id="1.10.10.200:FF:000002">
    <property type="entry name" value="Probable transcriptional regulatory protein CLM62_37755"/>
    <property type="match status" value="1"/>
</dbReference>
<evidence type="ECO:0000259" key="4">
    <source>
        <dbReference type="Pfam" id="PF20772"/>
    </source>
</evidence>
<evidence type="ECO:0000256" key="1">
    <source>
        <dbReference type="ARBA" id="ARBA00004173"/>
    </source>
</evidence>
<comment type="similarity">
    <text evidence="2">Belongs to the TACO1 family.</text>
</comment>
<protein>
    <submittedName>
        <fullName evidence="5">Uncharacterized protein</fullName>
    </submittedName>
</protein>
<evidence type="ECO:0000313" key="5">
    <source>
        <dbReference type="EMBL" id="CAG9803211.1"/>
    </source>
</evidence>
<dbReference type="InterPro" id="IPR048300">
    <property type="entry name" value="TACO1_YebC-like_2nd/3rd_dom"/>
</dbReference>
<dbReference type="Pfam" id="PF20772">
    <property type="entry name" value="TACO1_YebC_N"/>
    <property type="match status" value="1"/>
</dbReference>
<dbReference type="InterPro" id="IPR049083">
    <property type="entry name" value="TACO1_YebC_N"/>
</dbReference>
<dbReference type="Gene3D" id="3.30.70.980">
    <property type="match status" value="2"/>
</dbReference>
<keyword evidence="6" id="KW-1185">Reference proteome</keyword>
<dbReference type="Proteomes" id="UP001153620">
    <property type="component" value="Chromosome 2"/>
</dbReference>
<name>A0A9N9WRD7_9DIPT</name>
<comment type="subcellular location">
    <subcellularLocation>
        <location evidence="1">Mitochondrion</location>
    </subcellularLocation>
</comment>
<feature type="domain" description="TACO1/YebC-like second and third" evidence="3">
    <location>
        <begin position="101"/>
        <end position="263"/>
    </location>
</feature>
<sequence length="266" mass="30487">MLRNLKFCSAITHQLKFVRNAGHSKWANIKHTKAEKDGEKAALFMRYTRAIRIAIQETNQPNPAFNSKLSSIISEALKKNMPMATINKNIEKFKTQQVQLKKHVIEAKCCNRIFLIAELYTENLALLKSNINILFKKETKSQPANCKHMFDEIGIIEISLPETTCKSSSEFEDQITEDAIECEAQEVDDVNFDDKTATIICNPEHIDRVKGELMKRGYVIDNSEGLFIPHTTISITDDERKQYDSLIKRITQLEGFDKIFDNVVTE</sequence>
<dbReference type="InterPro" id="IPR029072">
    <property type="entry name" value="YebC-like"/>
</dbReference>
<feature type="domain" description="TACO1/YebC-like N-terminal" evidence="4">
    <location>
        <begin position="24"/>
        <end position="94"/>
    </location>
</feature>
<dbReference type="AlphaFoldDB" id="A0A9N9WRD7"/>
<dbReference type="PANTHER" id="PTHR12532:SF0">
    <property type="entry name" value="TRANSLATIONAL ACTIVATOR OF CYTOCHROME C OXIDASE 1"/>
    <property type="match status" value="1"/>
</dbReference>
<gene>
    <name evidence="5" type="ORF">CHIRRI_LOCUS6112</name>
</gene>
<reference evidence="5" key="1">
    <citation type="submission" date="2022-01" db="EMBL/GenBank/DDBJ databases">
        <authorList>
            <person name="King R."/>
        </authorList>
    </citation>
    <scope>NUCLEOTIDE SEQUENCE</scope>
</reference>
<dbReference type="GO" id="GO:0005739">
    <property type="term" value="C:mitochondrion"/>
    <property type="evidence" value="ECO:0007669"/>
    <property type="project" value="UniProtKB-SubCell"/>
</dbReference>
<evidence type="ECO:0000256" key="2">
    <source>
        <dbReference type="ARBA" id="ARBA00008724"/>
    </source>
</evidence>
<dbReference type="InterPro" id="IPR002876">
    <property type="entry name" value="Transcrip_reg_TACO1-like"/>
</dbReference>
<dbReference type="SUPFAM" id="SSF75625">
    <property type="entry name" value="YebC-like"/>
    <property type="match status" value="1"/>
</dbReference>
<evidence type="ECO:0000313" key="6">
    <source>
        <dbReference type="Proteomes" id="UP001153620"/>
    </source>
</evidence>
<dbReference type="EMBL" id="OU895878">
    <property type="protein sequence ID" value="CAG9803211.1"/>
    <property type="molecule type" value="Genomic_DNA"/>
</dbReference>
<accession>A0A9N9WRD7</accession>